<gene>
    <name evidence="2" type="ORF">METZ01_LOCUS466490</name>
</gene>
<dbReference type="GO" id="GO:0003677">
    <property type="term" value="F:DNA binding"/>
    <property type="evidence" value="ECO:0007669"/>
    <property type="project" value="InterPro"/>
</dbReference>
<dbReference type="Gene3D" id="3.90.580.10">
    <property type="entry name" value="Zinc finger, CHC2-type domain"/>
    <property type="match status" value="1"/>
</dbReference>
<dbReference type="Pfam" id="PF01807">
    <property type="entry name" value="Zn_ribbon_DnaG"/>
    <property type="match status" value="1"/>
</dbReference>
<dbReference type="GO" id="GO:0006260">
    <property type="term" value="P:DNA replication"/>
    <property type="evidence" value="ECO:0007669"/>
    <property type="project" value="InterPro"/>
</dbReference>
<protein>
    <recommendedName>
        <fullName evidence="1">Zinc finger CHC2-type domain-containing protein</fullName>
    </recommendedName>
</protein>
<organism evidence="2">
    <name type="scientific">marine metagenome</name>
    <dbReference type="NCBI Taxonomy" id="408172"/>
    <lineage>
        <taxon>unclassified sequences</taxon>
        <taxon>metagenomes</taxon>
        <taxon>ecological metagenomes</taxon>
    </lineage>
</organism>
<dbReference type="AlphaFoldDB" id="A0A383B0C7"/>
<feature type="non-terminal residue" evidence="2">
    <location>
        <position position="72"/>
    </location>
</feature>
<feature type="domain" description="Zinc finger CHC2-type" evidence="1">
    <location>
        <begin position="8"/>
        <end position="70"/>
    </location>
</feature>
<proteinExistence type="predicted"/>
<dbReference type="SUPFAM" id="SSF57783">
    <property type="entry name" value="Zinc beta-ribbon"/>
    <property type="match status" value="1"/>
</dbReference>
<reference evidence="2" key="1">
    <citation type="submission" date="2018-05" db="EMBL/GenBank/DDBJ databases">
        <authorList>
            <person name="Lanie J.A."/>
            <person name="Ng W.-L."/>
            <person name="Kazmierczak K.M."/>
            <person name="Andrzejewski T.M."/>
            <person name="Davidsen T.M."/>
            <person name="Wayne K.J."/>
            <person name="Tettelin H."/>
            <person name="Glass J.I."/>
            <person name="Rusch D."/>
            <person name="Podicherti R."/>
            <person name="Tsui H.-C.T."/>
            <person name="Winkler M.E."/>
        </authorList>
    </citation>
    <scope>NUCLEOTIDE SEQUENCE</scope>
</reference>
<name>A0A383B0C7_9ZZZZ</name>
<dbReference type="GO" id="GO:0003899">
    <property type="term" value="F:DNA-directed RNA polymerase activity"/>
    <property type="evidence" value="ECO:0007669"/>
    <property type="project" value="InterPro"/>
</dbReference>
<evidence type="ECO:0000259" key="1">
    <source>
        <dbReference type="Pfam" id="PF01807"/>
    </source>
</evidence>
<dbReference type="InterPro" id="IPR002694">
    <property type="entry name" value="Znf_CHC2"/>
</dbReference>
<sequence length="72" mass="7966">MTKKAELKVDYSDFFENKVGIEKLKWKGDQGIGCCPIPSHDDIHPSFSCNGQTGQWCCHSCGEKGNAFTLAK</sequence>
<dbReference type="InterPro" id="IPR036977">
    <property type="entry name" value="DNA_primase_Znf_CHC2"/>
</dbReference>
<accession>A0A383B0C7</accession>
<dbReference type="GO" id="GO:0008270">
    <property type="term" value="F:zinc ion binding"/>
    <property type="evidence" value="ECO:0007669"/>
    <property type="project" value="InterPro"/>
</dbReference>
<dbReference type="EMBL" id="UINC01196576">
    <property type="protein sequence ID" value="SVE13636.1"/>
    <property type="molecule type" value="Genomic_DNA"/>
</dbReference>
<evidence type="ECO:0000313" key="2">
    <source>
        <dbReference type="EMBL" id="SVE13636.1"/>
    </source>
</evidence>